<evidence type="ECO:0000313" key="5">
    <source>
        <dbReference type="Proteomes" id="UP001549047"/>
    </source>
</evidence>
<protein>
    <submittedName>
        <fullName evidence="4">ADP-ribose pyrophosphatase YjhB (NUDIX family)</fullName>
    </submittedName>
</protein>
<dbReference type="Pfam" id="PF00293">
    <property type="entry name" value="NUDIX"/>
    <property type="match status" value="1"/>
</dbReference>
<name>A0ABV2IVS6_9HYPH</name>
<dbReference type="PROSITE" id="PS00893">
    <property type="entry name" value="NUDIX_BOX"/>
    <property type="match status" value="1"/>
</dbReference>
<sequence>MGLPGTDFPGLGVGLIIRRGRSILLYRRTRFPEAGSWNIVGGKVDHMEACIDAVRREAEEESGLTIGEIRFLCVSENRFPEDGHHWVSLIYVTDDFTGEPRVMEPEKLPEFGWFDIDALPDKVSKFTIHAAAHL</sequence>
<dbReference type="SUPFAM" id="SSF55811">
    <property type="entry name" value="Nudix"/>
    <property type="match status" value="1"/>
</dbReference>
<feature type="domain" description="Nudix hydrolase" evidence="3">
    <location>
        <begin position="8"/>
        <end position="134"/>
    </location>
</feature>
<evidence type="ECO:0000259" key="3">
    <source>
        <dbReference type="PROSITE" id="PS51462"/>
    </source>
</evidence>
<reference evidence="4 5" key="1">
    <citation type="submission" date="2024-06" db="EMBL/GenBank/DDBJ databases">
        <title>Genomic Encyclopedia of Type Strains, Phase IV (KMG-IV): sequencing the most valuable type-strain genomes for metagenomic binning, comparative biology and taxonomic classification.</title>
        <authorList>
            <person name="Goeker M."/>
        </authorList>
    </citation>
    <scope>NUCLEOTIDE SEQUENCE [LARGE SCALE GENOMIC DNA]</scope>
    <source>
        <strain evidence="4 5">DSM 29780</strain>
    </source>
</reference>
<dbReference type="Proteomes" id="UP001549047">
    <property type="component" value="Unassembled WGS sequence"/>
</dbReference>
<comment type="cofactor">
    <cofactor evidence="1">
        <name>Mg(2+)</name>
        <dbReference type="ChEBI" id="CHEBI:18420"/>
    </cofactor>
</comment>
<keyword evidence="2" id="KW-0378">Hydrolase</keyword>
<proteinExistence type="predicted"/>
<dbReference type="EMBL" id="JBEPMB010000001">
    <property type="protein sequence ID" value="MET3612511.1"/>
    <property type="molecule type" value="Genomic_DNA"/>
</dbReference>
<dbReference type="InterPro" id="IPR000086">
    <property type="entry name" value="NUDIX_hydrolase_dom"/>
</dbReference>
<dbReference type="Gene3D" id="3.90.79.10">
    <property type="entry name" value="Nucleoside Triphosphate Pyrophosphohydrolase"/>
    <property type="match status" value="1"/>
</dbReference>
<dbReference type="PANTHER" id="PTHR43046">
    <property type="entry name" value="GDP-MANNOSE MANNOSYL HYDROLASE"/>
    <property type="match status" value="1"/>
</dbReference>
<gene>
    <name evidence="4" type="ORF">ABID16_000816</name>
</gene>
<evidence type="ECO:0000256" key="1">
    <source>
        <dbReference type="ARBA" id="ARBA00001946"/>
    </source>
</evidence>
<dbReference type="PROSITE" id="PS51462">
    <property type="entry name" value="NUDIX"/>
    <property type="match status" value="1"/>
</dbReference>
<accession>A0ABV2IVS6</accession>
<evidence type="ECO:0000256" key="2">
    <source>
        <dbReference type="ARBA" id="ARBA00022801"/>
    </source>
</evidence>
<organism evidence="4 5">
    <name type="scientific">Rhizobium aquaticum</name>
    <dbReference type="NCBI Taxonomy" id="1549636"/>
    <lineage>
        <taxon>Bacteria</taxon>
        <taxon>Pseudomonadati</taxon>
        <taxon>Pseudomonadota</taxon>
        <taxon>Alphaproteobacteria</taxon>
        <taxon>Hyphomicrobiales</taxon>
        <taxon>Rhizobiaceae</taxon>
        <taxon>Rhizobium/Agrobacterium group</taxon>
        <taxon>Rhizobium</taxon>
    </lineage>
</organism>
<evidence type="ECO:0000313" key="4">
    <source>
        <dbReference type="EMBL" id="MET3612511.1"/>
    </source>
</evidence>
<dbReference type="InterPro" id="IPR015797">
    <property type="entry name" value="NUDIX_hydrolase-like_dom_sf"/>
</dbReference>
<keyword evidence="5" id="KW-1185">Reference proteome</keyword>
<dbReference type="InterPro" id="IPR020084">
    <property type="entry name" value="NUDIX_hydrolase_CS"/>
</dbReference>
<comment type="caution">
    <text evidence="4">The sequence shown here is derived from an EMBL/GenBank/DDBJ whole genome shotgun (WGS) entry which is preliminary data.</text>
</comment>
<dbReference type="PANTHER" id="PTHR43046:SF14">
    <property type="entry name" value="MUTT_NUDIX FAMILY PROTEIN"/>
    <property type="match status" value="1"/>
</dbReference>
<dbReference type="RefSeq" id="WP_354555073.1">
    <property type="nucleotide sequence ID" value="NZ_JBEPMB010000001.1"/>
</dbReference>